<reference evidence="1 2" key="1">
    <citation type="submission" date="2013-02" db="EMBL/GenBank/DDBJ databases">
        <authorList>
            <person name="Genoscope - CEA"/>
        </authorList>
    </citation>
    <scope>NUCLEOTIDE SEQUENCE [LARGE SCALE GENOMIC DNA]</scope>
    <source>
        <strain evidence="1 2">STM 2683</strain>
    </source>
</reference>
<protein>
    <submittedName>
        <fullName evidence="1">Uncharacterized protein</fullName>
    </submittedName>
</protein>
<dbReference type="EMBL" id="CAUM01000058">
    <property type="protein sequence ID" value="CCV05166.1"/>
    <property type="molecule type" value="Genomic_DNA"/>
</dbReference>
<evidence type="ECO:0000313" key="2">
    <source>
        <dbReference type="Proteomes" id="UP000012062"/>
    </source>
</evidence>
<name>M5F029_9HYPH</name>
<sequence length="21" mass="2547">MRFNPGRKMKRLIHTSFELNA</sequence>
<evidence type="ECO:0000313" key="1">
    <source>
        <dbReference type="EMBL" id="CCV05166.1"/>
    </source>
</evidence>
<dbReference type="Proteomes" id="UP000012062">
    <property type="component" value="Unassembled WGS sequence"/>
</dbReference>
<proteinExistence type="predicted"/>
<accession>M5F029</accession>
<organism evidence="1 2">
    <name type="scientific">Mesorhizobium metallidurans STM 2683</name>
    <dbReference type="NCBI Taxonomy" id="1297569"/>
    <lineage>
        <taxon>Bacteria</taxon>
        <taxon>Pseudomonadati</taxon>
        <taxon>Pseudomonadota</taxon>
        <taxon>Alphaproteobacteria</taxon>
        <taxon>Hyphomicrobiales</taxon>
        <taxon>Phyllobacteriaceae</taxon>
        <taxon>Mesorhizobium</taxon>
    </lineage>
</organism>
<comment type="caution">
    <text evidence="1">The sequence shown here is derived from an EMBL/GenBank/DDBJ whole genome shotgun (WGS) entry which is preliminary data.</text>
</comment>
<gene>
    <name evidence="1" type="ORF">MESS2_1500011</name>
</gene>
<keyword evidence="2" id="KW-1185">Reference proteome</keyword>
<dbReference type="AlphaFoldDB" id="M5F029"/>